<dbReference type="PaxDb" id="8022-A0A060X333"/>
<proteinExistence type="predicted"/>
<dbReference type="FunFam" id="2.60.120.260:FF:000025">
    <property type="entry name" value="DNA repair protein XRCC1 isoform X1"/>
    <property type="match status" value="1"/>
</dbReference>
<dbReference type="AlphaFoldDB" id="A0A060X333"/>
<dbReference type="InterPro" id="IPR002706">
    <property type="entry name" value="Xrcc1_N"/>
</dbReference>
<dbReference type="PANTHER" id="PTHR11370:SF4">
    <property type="entry name" value="DNA-REPAIR PROTEIN XRCC1 N-TERMINAL DOMAIN-CONTAINING PROTEIN"/>
    <property type="match status" value="1"/>
</dbReference>
<dbReference type="GO" id="GO:0005634">
    <property type="term" value="C:nucleus"/>
    <property type="evidence" value="ECO:0007669"/>
    <property type="project" value="InterPro"/>
</dbReference>
<dbReference type="GO" id="GO:0000012">
    <property type="term" value="P:single strand break repair"/>
    <property type="evidence" value="ECO:0007669"/>
    <property type="project" value="InterPro"/>
</dbReference>
<dbReference type="Proteomes" id="UP000193380">
    <property type="component" value="Unassembled WGS sequence"/>
</dbReference>
<dbReference type="Pfam" id="PF01834">
    <property type="entry name" value="XRCC1_N"/>
    <property type="match status" value="1"/>
</dbReference>
<evidence type="ECO:0000313" key="4">
    <source>
        <dbReference type="Proteomes" id="UP000193380"/>
    </source>
</evidence>
<evidence type="ECO:0000259" key="2">
    <source>
        <dbReference type="Pfam" id="PF01834"/>
    </source>
</evidence>
<feature type="domain" description="DNA-repair protein Xrcc1 N-terminal" evidence="2">
    <location>
        <begin position="1"/>
        <end position="150"/>
    </location>
</feature>
<feature type="region of interest" description="Disordered" evidence="1">
    <location>
        <begin position="219"/>
        <end position="276"/>
    </location>
</feature>
<dbReference type="GO" id="GO:0003684">
    <property type="term" value="F:damaged DNA binding"/>
    <property type="evidence" value="ECO:0007669"/>
    <property type="project" value="InterPro"/>
</dbReference>
<dbReference type="EMBL" id="FR904934">
    <property type="protein sequence ID" value="CDQ73876.1"/>
    <property type="molecule type" value="Genomic_DNA"/>
</dbReference>
<dbReference type="Gene3D" id="2.60.120.260">
    <property type="entry name" value="Galactose-binding domain-like"/>
    <property type="match status" value="1"/>
</dbReference>
<evidence type="ECO:0000313" key="3">
    <source>
        <dbReference type="EMBL" id="CDQ73876.1"/>
    </source>
</evidence>
<accession>A0A060X333</accession>
<feature type="region of interest" description="Disordered" evidence="1">
    <location>
        <begin position="155"/>
        <end position="181"/>
    </location>
</feature>
<dbReference type="InterPro" id="IPR008979">
    <property type="entry name" value="Galactose-bd-like_sf"/>
</dbReference>
<name>A0A060X333_ONCMY</name>
<organism evidence="3 4">
    <name type="scientific">Oncorhynchus mykiss</name>
    <name type="common">Rainbow trout</name>
    <name type="synonym">Salmo gairdneri</name>
    <dbReference type="NCBI Taxonomy" id="8022"/>
    <lineage>
        <taxon>Eukaryota</taxon>
        <taxon>Metazoa</taxon>
        <taxon>Chordata</taxon>
        <taxon>Craniata</taxon>
        <taxon>Vertebrata</taxon>
        <taxon>Euteleostomi</taxon>
        <taxon>Actinopterygii</taxon>
        <taxon>Neopterygii</taxon>
        <taxon>Teleostei</taxon>
        <taxon>Protacanthopterygii</taxon>
        <taxon>Salmoniformes</taxon>
        <taxon>Salmonidae</taxon>
        <taxon>Salmoninae</taxon>
        <taxon>Oncorhynchus</taxon>
    </lineage>
</organism>
<protein>
    <recommendedName>
        <fullName evidence="2">DNA-repair protein Xrcc1 N-terminal domain-containing protein</fullName>
    </recommendedName>
</protein>
<reference evidence="3" key="2">
    <citation type="submission" date="2014-03" db="EMBL/GenBank/DDBJ databases">
        <authorList>
            <person name="Genoscope - CEA"/>
        </authorList>
    </citation>
    <scope>NUCLEOTIDE SEQUENCE</scope>
</reference>
<evidence type="ECO:0000256" key="1">
    <source>
        <dbReference type="SAM" id="MobiDB-lite"/>
    </source>
</evidence>
<feature type="compositionally biased region" description="Polar residues" evidence="1">
    <location>
        <begin position="160"/>
        <end position="176"/>
    </location>
</feature>
<dbReference type="PANTHER" id="PTHR11370">
    <property type="entry name" value="DNA-REPAIR PROTEIN XRCC1"/>
    <property type="match status" value="1"/>
</dbReference>
<dbReference type="GO" id="GO:0006284">
    <property type="term" value="P:base-excision repair"/>
    <property type="evidence" value="ECO:0007669"/>
    <property type="project" value="TreeGrafter"/>
</dbReference>
<gene>
    <name evidence="3" type="ORF">GSONMT00007858001</name>
</gene>
<reference evidence="3" key="1">
    <citation type="journal article" date="2014" name="Nat. Commun.">
        <title>The rainbow trout genome provides novel insights into evolution after whole-genome duplication in vertebrates.</title>
        <authorList>
            <person name="Berthelot C."/>
            <person name="Brunet F."/>
            <person name="Chalopin D."/>
            <person name="Juanchich A."/>
            <person name="Bernard M."/>
            <person name="Noel B."/>
            <person name="Bento P."/>
            <person name="Da Silva C."/>
            <person name="Labadie K."/>
            <person name="Alberti A."/>
            <person name="Aury J.M."/>
            <person name="Louis A."/>
            <person name="Dehais P."/>
            <person name="Bardou P."/>
            <person name="Montfort J."/>
            <person name="Klopp C."/>
            <person name="Cabau C."/>
            <person name="Gaspin C."/>
            <person name="Thorgaard G.H."/>
            <person name="Boussaha M."/>
            <person name="Quillet E."/>
            <person name="Guyomard R."/>
            <person name="Galiana D."/>
            <person name="Bobe J."/>
            <person name="Volff J.N."/>
            <person name="Genet C."/>
            <person name="Wincker P."/>
            <person name="Jaillon O."/>
            <person name="Roest Crollius H."/>
            <person name="Guiguen Y."/>
        </authorList>
    </citation>
    <scope>NUCLEOTIDE SEQUENCE [LARGE SCALE GENOMIC DNA]</scope>
</reference>
<dbReference type="STRING" id="8022.A0A060X333"/>
<sequence length="472" mass="51238">MAPVKIKHVVSFTSQDPKNCVENLCVVGGDSRSWLCNPQDRSGVLRAELQLERASYFGYIDVGNCGSAFIQIDVGRSSWPLDQPYITLLPTATLMSPAESRQGTGLTGVRMFKKGDFLSEGAEDSWDRVRVTCTQPFNKRSQFGLSFLRIRSPLEESEEGSTQTCKENQGQTTPDKSASGVREWLSSPAVQRTFFGGAKGEGVVLSRTARMVLTASQAARRSLPLPSTSLSPSHTSSSGTQNTAISSPPTAKPDATTHIPNQGKPGAHTHNKGKPVGNMGNIHPHTVVIFNGLFKHSSQLQGKYFSKTAEEKTELQKQVFLYTPPHGSFWEGKFILDLHIGATSISQVSLSMNLFCKRPIATLQHTATAPHPHSSPEPQDTGDLETTCPICGVFFTAEYLPLHAASCQQVETRKLPGGIVTPVPHPFPLSLASLKESMVPCPLCSFTFPLSLIQMHASTCGDPVDPHVIWVD</sequence>
<feature type="compositionally biased region" description="Low complexity" evidence="1">
    <location>
        <begin position="222"/>
        <end position="240"/>
    </location>
</feature>
<dbReference type="SUPFAM" id="SSF49785">
    <property type="entry name" value="Galactose-binding domain-like"/>
    <property type="match status" value="1"/>
</dbReference>